<dbReference type="InterPro" id="IPR025313">
    <property type="entry name" value="SPB4-like_CTE"/>
</dbReference>
<dbReference type="EMBL" id="BEXD01004126">
    <property type="protein sequence ID" value="GBC07182.1"/>
    <property type="molecule type" value="Genomic_DNA"/>
</dbReference>
<feature type="short sequence motif" description="Q motif" evidence="9">
    <location>
        <begin position="130"/>
        <end position="159"/>
    </location>
</feature>
<dbReference type="Pfam" id="PF13959">
    <property type="entry name" value="CTE_SPB4"/>
    <property type="match status" value="1"/>
</dbReference>
<dbReference type="PROSITE" id="PS51192">
    <property type="entry name" value="HELICASE_ATP_BIND_1"/>
    <property type="match status" value="1"/>
</dbReference>
<comment type="similarity">
    <text evidence="10">Belongs to the DEAD box helicase family.</text>
</comment>
<dbReference type="PANTHER" id="PTHR24031">
    <property type="entry name" value="RNA HELICASE"/>
    <property type="match status" value="1"/>
</dbReference>
<dbReference type="EC" id="3.6.4.13" evidence="11"/>
<dbReference type="GO" id="GO:0005524">
    <property type="term" value="F:ATP binding"/>
    <property type="evidence" value="ECO:0007669"/>
    <property type="project" value="UniProtKB-UniRule"/>
</dbReference>
<comment type="catalytic activity">
    <reaction evidence="11">
        <text>ATP + H2O = ADP + phosphate + H(+)</text>
        <dbReference type="Rhea" id="RHEA:13065"/>
        <dbReference type="ChEBI" id="CHEBI:15377"/>
        <dbReference type="ChEBI" id="CHEBI:15378"/>
        <dbReference type="ChEBI" id="CHEBI:30616"/>
        <dbReference type="ChEBI" id="CHEBI:43474"/>
        <dbReference type="ChEBI" id="CHEBI:456216"/>
        <dbReference type="EC" id="3.6.4.13"/>
    </reaction>
</comment>
<comment type="caution">
    <text evidence="15">The sequence shown here is derived from an EMBL/GenBank/DDBJ whole genome shotgun (WGS) entry which is preliminary data.</text>
</comment>
<dbReference type="SUPFAM" id="SSF52540">
    <property type="entry name" value="P-loop containing nucleoside triphosphate hydrolases"/>
    <property type="match status" value="1"/>
</dbReference>
<keyword evidence="5 10" id="KW-0378">Hydrolase</keyword>
<dbReference type="SMART" id="SM00487">
    <property type="entry name" value="DEXDc"/>
    <property type="match status" value="1"/>
</dbReference>
<keyword evidence="16" id="KW-1185">Reference proteome</keyword>
<dbReference type="AlphaFoldDB" id="A0A2Z6SCJ8"/>
<dbReference type="PROSITE" id="PS00039">
    <property type="entry name" value="DEAD_ATP_HELICASE"/>
    <property type="match status" value="1"/>
</dbReference>
<reference evidence="15 16" key="1">
    <citation type="submission" date="2017-11" db="EMBL/GenBank/DDBJ databases">
        <title>The genome of Rhizophagus clarus HR1 reveals common genetic basis of auxotrophy among arbuscular mycorrhizal fungi.</title>
        <authorList>
            <person name="Kobayashi Y."/>
        </authorList>
    </citation>
    <scope>NUCLEOTIDE SEQUENCE [LARGE SCALE GENOMIC DNA]</scope>
    <source>
        <strain evidence="15 16">HR1</strain>
    </source>
</reference>
<dbReference type="PROSITE" id="PS51194">
    <property type="entry name" value="HELICASE_CTER"/>
    <property type="match status" value="1"/>
</dbReference>
<feature type="domain" description="Helicase ATP-binding" evidence="12">
    <location>
        <begin position="168"/>
        <end position="383"/>
    </location>
</feature>
<dbReference type="InterPro" id="IPR027417">
    <property type="entry name" value="P-loop_NTPase"/>
</dbReference>
<evidence type="ECO:0000256" key="6">
    <source>
        <dbReference type="ARBA" id="ARBA00022806"/>
    </source>
</evidence>
<evidence type="ECO:0000313" key="15">
    <source>
        <dbReference type="EMBL" id="GBC07182.1"/>
    </source>
</evidence>
<dbReference type="CDD" id="cd17949">
    <property type="entry name" value="DEADc_DDX31"/>
    <property type="match status" value="1"/>
</dbReference>
<dbReference type="InterPro" id="IPR014014">
    <property type="entry name" value="RNA_helicase_DEAD_Q_motif"/>
</dbReference>
<dbReference type="InterPro" id="IPR001650">
    <property type="entry name" value="Helicase_C-like"/>
</dbReference>
<dbReference type="GO" id="GO:0006364">
    <property type="term" value="P:rRNA processing"/>
    <property type="evidence" value="ECO:0007669"/>
    <property type="project" value="UniProtKB-KW"/>
</dbReference>
<dbReference type="CDD" id="cd18787">
    <property type="entry name" value="SF2_C_DEAD"/>
    <property type="match status" value="1"/>
</dbReference>
<evidence type="ECO:0000256" key="8">
    <source>
        <dbReference type="ARBA" id="ARBA00022884"/>
    </source>
</evidence>
<dbReference type="Proteomes" id="UP000247702">
    <property type="component" value="Unassembled WGS sequence"/>
</dbReference>
<keyword evidence="4 10" id="KW-0547">Nucleotide-binding</keyword>
<dbReference type="InterPro" id="IPR000629">
    <property type="entry name" value="RNA-helicase_DEAD-box_CS"/>
</dbReference>
<evidence type="ECO:0000256" key="1">
    <source>
        <dbReference type="ARBA" id="ARBA00004604"/>
    </source>
</evidence>
<evidence type="ECO:0000256" key="10">
    <source>
        <dbReference type="RuleBase" id="RU000492"/>
    </source>
</evidence>
<dbReference type="GO" id="GO:0005730">
    <property type="term" value="C:nucleolus"/>
    <property type="evidence" value="ECO:0007669"/>
    <property type="project" value="UniProtKB-SubCell"/>
</dbReference>
<evidence type="ECO:0000256" key="7">
    <source>
        <dbReference type="ARBA" id="ARBA00022840"/>
    </source>
</evidence>
<organism evidence="15 16">
    <name type="scientific">Rhizophagus clarus</name>
    <dbReference type="NCBI Taxonomy" id="94130"/>
    <lineage>
        <taxon>Eukaryota</taxon>
        <taxon>Fungi</taxon>
        <taxon>Fungi incertae sedis</taxon>
        <taxon>Mucoromycota</taxon>
        <taxon>Glomeromycotina</taxon>
        <taxon>Glomeromycetes</taxon>
        <taxon>Glomerales</taxon>
        <taxon>Glomeraceae</taxon>
        <taxon>Rhizophagus</taxon>
    </lineage>
</organism>
<evidence type="ECO:0000259" key="14">
    <source>
        <dbReference type="PROSITE" id="PS51195"/>
    </source>
</evidence>
<sequence>MDESNNLILNLVTENSSDNERTSLRSKLKNVGGGWKEKKKVRKFLKKEIRKHSRNNLTDKQRFLQKSITTVNNNESIQENNLNSQKNLVNKAQVISSIFSYNPEIPNVRYDNNSKSIDHKPSNAPIDDISSFKSMGLDNDLVENMKNKLGVEKPTNIQSKAIPVLMSSINKNSEFDVIVQSETGSGKTLIYLLPILHRLINITIDIQNNGLLSRSIGTLAIILTPTRELAIQVVSVLECLTNIPPSKLTSRRHLNHWIVIGNVIGGKKKQSEKARLRKGINILVCTPGRLLDHLQNTKSFLVKNLCWLILDEADRLLELGFEETLQSIVKILDEKTTNSETKKQLFSSSKFWPKRRQTILCSATLKDDVKRLAGYTLFNPIFIGGKDDFSPMEEKNEKSTKFSTPNQLKQSYIITPAKLRLVTLLAILKLTFNVKQNGDLVNRKIIVFVSCCDSVDFHFDLFKNAGKFSKLDGEKTDDDKLQNNDQSIFAIIPAKIFRLHGDLTQNIRTEIFNEFSRSNSGILFCTDVAARGLDLPDVAKIIQYDPPTDLKDYVHRVGRTARLGKEGEAILFILPSEIEYINILKSQEIFAKPVRVETILGSLVTQNERNQKEYEVVATNIQLNFERYVLSNPKRTTLAQKAYSSYIRAYATHTSTEKHIFHVKKLHLGHIAKSFGLREAPSNINNIISSKLDNKGDHKKEKILNKDQKSIKKRNFEIMNEFSIGNYKSMIGFFADQLRNVLNE</sequence>
<dbReference type="InterPro" id="IPR011545">
    <property type="entry name" value="DEAD/DEAH_box_helicase_dom"/>
</dbReference>
<name>A0A2Z6SCJ8_9GLOM</name>
<evidence type="ECO:0000256" key="2">
    <source>
        <dbReference type="ARBA" id="ARBA00022517"/>
    </source>
</evidence>
<evidence type="ECO:0000313" key="16">
    <source>
        <dbReference type="Proteomes" id="UP000247702"/>
    </source>
</evidence>
<keyword evidence="7 10" id="KW-0067">ATP-binding</keyword>
<proteinExistence type="inferred from homology"/>
<evidence type="ECO:0000259" key="12">
    <source>
        <dbReference type="PROSITE" id="PS51192"/>
    </source>
</evidence>
<dbReference type="GO" id="GO:0016887">
    <property type="term" value="F:ATP hydrolysis activity"/>
    <property type="evidence" value="ECO:0007669"/>
    <property type="project" value="RHEA"/>
</dbReference>
<accession>A0A2Z6SCJ8</accession>
<feature type="domain" description="Helicase C-terminal" evidence="13">
    <location>
        <begin position="433"/>
        <end position="611"/>
    </location>
</feature>
<evidence type="ECO:0000256" key="4">
    <source>
        <dbReference type="ARBA" id="ARBA00022741"/>
    </source>
</evidence>
<comment type="subcellular location">
    <subcellularLocation>
        <location evidence="1">Nucleus</location>
        <location evidence="1">Nucleolus</location>
    </subcellularLocation>
</comment>
<evidence type="ECO:0000256" key="11">
    <source>
        <dbReference type="RuleBase" id="RU365068"/>
    </source>
</evidence>
<dbReference type="Gene3D" id="3.40.50.300">
    <property type="entry name" value="P-loop containing nucleotide triphosphate hydrolases"/>
    <property type="match status" value="2"/>
</dbReference>
<dbReference type="GO" id="GO:0003723">
    <property type="term" value="F:RNA binding"/>
    <property type="evidence" value="ECO:0007669"/>
    <property type="project" value="UniProtKB-UniRule"/>
</dbReference>
<keyword evidence="2" id="KW-0690">Ribosome biogenesis</keyword>
<dbReference type="Pfam" id="PF00270">
    <property type="entry name" value="DEAD"/>
    <property type="match status" value="1"/>
</dbReference>
<comment type="function">
    <text evidence="11">RNA helicase.</text>
</comment>
<keyword evidence="3" id="KW-0698">rRNA processing</keyword>
<evidence type="ECO:0000256" key="3">
    <source>
        <dbReference type="ARBA" id="ARBA00022552"/>
    </source>
</evidence>
<evidence type="ECO:0000256" key="5">
    <source>
        <dbReference type="ARBA" id="ARBA00022801"/>
    </source>
</evidence>
<gene>
    <name evidence="15" type="ORF">RclHR1_00730031</name>
</gene>
<dbReference type="SMART" id="SM00490">
    <property type="entry name" value="HELICc"/>
    <property type="match status" value="1"/>
</dbReference>
<protein>
    <recommendedName>
        <fullName evidence="11">ATP-dependent RNA helicase</fullName>
        <ecNumber evidence="11">3.6.4.13</ecNumber>
    </recommendedName>
</protein>
<dbReference type="Pfam" id="PF00271">
    <property type="entry name" value="Helicase_C"/>
    <property type="match status" value="1"/>
</dbReference>
<keyword evidence="8 11" id="KW-0694">RNA-binding</keyword>
<dbReference type="SMART" id="SM01178">
    <property type="entry name" value="DUF4217"/>
    <property type="match status" value="1"/>
</dbReference>
<comment type="domain">
    <text evidence="11">The Q motif is unique to and characteristic of the DEAD box family of RNA helicases and controls ATP binding and hydrolysis.</text>
</comment>
<dbReference type="STRING" id="94130.A0A2Z6SCJ8"/>
<keyword evidence="6 10" id="KW-0347">Helicase</keyword>
<dbReference type="GO" id="GO:0003724">
    <property type="term" value="F:RNA helicase activity"/>
    <property type="evidence" value="ECO:0007669"/>
    <property type="project" value="UniProtKB-EC"/>
</dbReference>
<dbReference type="InterPro" id="IPR014001">
    <property type="entry name" value="Helicase_ATP-bd"/>
</dbReference>
<dbReference type="PROSITE" id="PS51195">
    <property type="entry name" value="Q_MOTIF"/>
    <property type="match status" value="1"/>
</dbReference>
<feature type="domain" description="DEAD-box RNA helicase Q" evidence="14">
    <location>
        <begin position="130"/>
        <end position="159"/>
    </location>
</feature>
<evidence type="ECO:0000256" key="9">
    <source>
        <dbReference type="PROSITE-ProRule" id="PRU00552"/>
    </source>
</evidence>
<evidence type="ECO:0000259" key="13">
    <source>
        <dbReference type="PROSITE" id="PS51194"/>
    </source>
</evidence>